<reference evidence="5" key="1">
    <citation type="journal article" date="2023" name="Int. J. Mol. Sci.">
        <title>Metagenomics Revealed a New Genus 'Candidatus Thiocaldithrix dubininis' gen. nov., sp. nov. and a New Species 'Candidatus Thiothrix putei' sp. nov. in the Family Thiotrichaceae, Some Members of Which Have Traits of Both Na+- and H+-Motive Energetics.</title>
        <authorList>
            <person name="Ravin N.V."/>
            <person name="Muntyan M.S."/>
            <person name="Smolyakov D.D."/>
            <person name="Rudenko T.S."/>
            <person name="Beletsky A.V."/>
            <person name="Mardanov A.V."/>
            <person name="Grabovich M.Y."/>
        </authorList>
    </citation>
    <scope>NUCLEOTIDE SEQUENCE</scope>
    <source>
        <strain evidence="5">GKL-01</strain>
    </source>
</reference>
<comment type="similarity">
    <text evidence="1">Belongs to the HipA Ser/Thr kinase family.</text>
</comment>
<evidence type="ECO:0000259" key="4">
    <source>
        <dbReference type="Pfam" id="PF07804"/>
    </source>
</evidence>
<dbReference type="AlphaFoldDB" id="A0AA95HBE2"/>
<name>A0AA95HBE2_9GAMM</name>
<dbReference type="PANTHER" id="PTHR37419:SF8">
    <property type="entry name" value="TOXIN YJJJ"/>
    <property type="match status" value="1"/>
</dbReference>
<dbReference type="GO" id="GO:0005829">
    <property type="term" value="C:cytosol"/>
    <property type="evidence" value="ECO:0007669"/>
    <property type="project" value="TreeGrafter"/>
</dbReference>
<dbReference type="InterPro" id="IPR052028">
    <property type="entry name" value="HipA_Ser/Thr_kinase"/>
</dbReference>
<reference evidence="5" key="2">
    <citation type="submission" date="2023-04" db="EMBL/GenBank/DDBJ databases">
        <authorList>
            <person name="Beletskiy A.V."/>
            <person name="Mardanov A.V."/>
            <person name="Ravin N.V."/>
        </authorList>
    </citation>
    <scope>NUCLEOTIDE SEQUENCE</scope>
    <source>
        <strain evidence="5">GKL-01</strain>
    </source>
</reference>
<dbReference type="PANTHER" id="PTHR37419">
    <property type="entry name" value="SERINE/THREONINE-PROTEIN KINASE TOXIN HIPA"/>
    <property type="match status" value="1"/>
</dbReference>
<evidence type="ECO:0000256" key="2">
    <source>
        <dbReference type="ARBA" id="ARBA00022679"/>
    </source>
</evidence>
<dbReference type="EMBL" id="CP124755">
    <property type="protein sequence ID" value="WGZ92064.1"/>
    <property type="molecule type" value="Genomic_DNA"/>
</dbReference>
<evidence type="ECO:0000256" key="1">
    <source>
        <dbReference type="ARBA" id="ARBA00010164"/>
    </source>
</evidence>
<feature type="domain" description="HipA-like C-terminal" evidence="4">
    <location>
        <begin position="194"/>
        <end position="366"/>
    </location>
</feature>
<dbReference type="KEGG" id="tdu:QJT80_06175"/>
<evidence type="ECO:0000313" key="5">
    <source>
        <dbReference type="EMBL" id="WGZ92064.1"/>
    </source>
</evidence>
<dbReference type="Proteomes" id="UP001300672">
    <property type="component" value="Chromosome"/>
</dbReference>
<dbReference type="InterPro" id="IPR012893">
    <property type="entry name" value="HipA-like_C"/>
</dbReference>
<gene>
    <name evidence="5" type="ORF">QJT80_06175</name>
</gene>
<dbReference type="GO" id="GO:0004674">
    <property type="term" value="F:protein serine/threonine kinase activity"/>
    <property type="evidence" value="ECO:0007669"/>
    <property type="project" value="TreeGrafter"/>
</dbReference>
<evidence type="ECO:0000256" key="3">
    <source>
        <dbReference type="ARBA" id="ARBA00022777"/>
    </source>
</evidence>
<dbReference type="Pfam" id="PF07804">
    <property type="entry name" value="HipA_C"/>
    <property type="match status" value="1"/>
</dbReference>
<keyword evidence="3" id="KW-0418">Kinase</keyword>
<accession>A0AA95HBE2</accession>
<organism evidence="5">
    <name type="scientific">Candidatus Thiocaldithrix dubininis</name>
    <dbReference type="NCBI Taxonomy" id="3080823"/>
    <lineage>
        <taxon>Bacteria</taxon>
        <taxon>Pseudomonadati</taxon>
        <taxon>Pseudomonadota</taxon>
        <taxon>Gammaproteobacteria</taxon>
        <taxon>Thiotrichales</taxon>
        <taxon>Thiotrichaceae</taxon>
        <taxon>Candidatus Thiocaldithrix</taxon>
    </lineage>
</organism>
<sequence length="410" mass="46574">MNSHLLLEQALAYDNLSASELARRTGLSQATVSRALQHLPVLKLGAGRNTMFAWLSTREAHSLYAINSQGQPETIASVYCQPNKRMLVIKDNYYQSFDDIPWYLQSAIPAGFLGRWHGEHLSQRLGINKNPARWTHQEASHYFLQAGEQLPGNLMLGKVAAQRYLDAYQALTPMTSDAYDQLAAQMLQHGFACSSVAGEQPKFLAYVQHDNQCYHAIVKYSPPFALNSPAAQRYRDLLKAEHLALRCLQAHSIPAAQSRLIEGERLYLEVQRFDRMGEHGRRGIVSLKEVDAEFIGGATHWHEAADALCKQGLIDETTRQHIHLVYAFGHYIANTDMHFGNLAFYFEDLALQGLAPIYDMLPMFYMPVRDEIIERTYKLKPLIGIEPSIRERAENMAHDYWQSIKSLNIK</sequence>
<keyword evidence="2" id="KW-0808">Transferase</keyword>
<proteinExistence type="inferred from homology"/>
<protein>
    <submittedName>
        <fullName evidence="5">HipA domain-containing protein</fullName>
    </submittedName>
</protein>